<dbReference type="RefSeq" id="WP_304123887.1">
    <property type="nucleotide sequence ID" value="NZ_DYZA01000233.1"/>
</dbReference>
<keyword evidence="7 12" id="KW-0418">Kinase</keyword>
<evidence type="ECO:0000256" key="6">
    <source>
        <dbReference type="ARBA" id="ARBA00023235"/>
    </source>
</evidence>
<dbReference type="SUPFAM" id="SSF55120">
    <property type="entry name" value="Pseudouridine synthase"/>
    <property type="match status" value="1"/>
</dbReference>
<keyword evidence="10" id="KW-0694">RNA-binding</keyword>
<evidence type="ECO:0000256" key="4">
    <source>
        <dbReference type="ARBA" id="ARBA00022840"/>
    </source>
</evidence>
<dbReference type="PANTHER" id="PTHR21600">
    <property type="entry name" value="MITOCHONDRIAL RNA PSEUDOURIDINE SYNTHASE"/>
    <property type="match status" value="1"/>
</dbReference>
<keyword evidence="6" id="KW-0413">Isomerase</keyword>
<comment type="caution">
    <text evidence="12">The sequence shown here is derived from an EMBL/GenBank/DDBJ whole genome shotgun (WGS) entry which is preliminary data.</text>
</comment>
<evidence type="ECO:0000256" key="8">
    <source>
        <dbReference type="NCBIfam" id="TIGR00152"/>
    </source>
</evidence>
<dbReference type="Pfam" id="PF01121">
    <property type="entry name" value="CoaE"/>
    <property type="match status" value="1"/>
</dbReference>
<proteinExistence type="inferred from homology"/>
<comment type="function">
    <text evidence="7">Catalyzes the phosphorylation of the 3'-hydroxyl group of dephosphocoenzyme A to form coenzyme A.</text>
</comment>
<evidence type="ECO:0000313" key="13">
    <source>
        <dbReference type="Proteomes" id="UP000698963"/>
    </source>
</evidence>
<evidence type="ECO:0000256" key="7">
    <source>
        <dbReference type="HAMAP-Rule" id="MF_00376"/>
    </source>
</evidence>
<comment type="catalytic activity">
    <reaction evidence="7">
        <text>3'-dephospho-CoA + ATP = ADP + CoA + H(+)</text>
        <dbReference type="Rhea" id="RHEA:18245"/>
        <dbReference type="ChEBI" id="CHEBI:15378"/>
        <dbReference type="ChEBI" id="CHEBI:30616"/>
        <dbReference type="ChEBI" id="CHEBI:57287"/>
        <dbReference type="ChEBI" id="CHEBI:57328"/>
        <dbReference type="ChEBI" id="CHEBI:456216"/>
        <dbReference type="EC" id="2.7.1.24"/>
    </reaction>
</comment>
<dbReference type="PANTHER" id="PTHR21600:SF44">
    <property type="entry name" value="RIBOSOMAL LARGE SUBUNIT PSEUDOURIDINE SYNTHASE D"/>
    <property type="match status" value="1"/>
</dbReference>
<dbReference type="GO" id="GO:0140098">
    <property type="term" value="F:catalytic activity, acting on RNA"/>
    <property type="evidence" value="ECO:0007669"/>
    <property type="project" value="UniProtKB-ARBA"/>
</dbReference>
<dbReference type="InterPro" id="IPR050188">
    <property type="entry name" value="RluA_PseudoU_synthase"/>
</dbReference>
<accession>A0A921AXN9</accession>
<dbReference type="GO" id="GO:0004140">
    <property type="term" value="F:dephospho-CoA kinase activity"/>
    <property type="evidence" value="ECO:0007669"/>
    <property type="project" value="UniProtKB-UniRule"/>
</dbReference>
<dbReference type="PROSITE" id="PS51219">
    <property type="entry name" value="DPCK"/>
    <property type="match status" value="1"/>
</dbReference>
<dbReference type="GO" id="GO:0015937">
    <property type="term" value="P:coenzyme A biosynthetic process"/>
    <property type="evidence" value="ECO:0007669"/>
    <property type="project" value="UniProtKB-UniRule"/>
</dbReference>
<dbReference type="InterPro" id="IPR036986">
    <property type="entry name" value="S4_RNA-bd_sf"/>
</dbReference>
<dbReference type="SUPFAM" id="SSF55174">
    <property type="entry name" value="Alpha-L RNA-binding motif"/>
    <property type="match status" value="1"/>
</dbReference>
<comment type="similarity">
    <text evidence="1 7">Belongs to the CoaE family.</text>
</comment>
<comment type="subcellular location">
    <subcellularLocation>
        <location evidence="7">Cytoplasm</location>
    </subcellularLocation>
</comment>
<name>A0A921AXN9_9BACT</name>
<dbReference type="NCBIfam" id="TIGR00152">
    <property type="entry name" value="dephospho-CoA kinase"/>
    <property type="match status" value="1"/>
</dbReference>
<dbReference type="Gene3D" id="3.10.290.10">
    <property type="entry name" value="RNA-binding S4 domain"/>
    <property type="match status" value="1"/>
</dbReference>
<dbReference type="AlphaFoldDB" id="A0A921AXN9"/>
<evidence type="ECO:0000256" key="10">
    <source>
        <dbReference type="PROSITE-ProRule" id="PRU00182"/>
    </source>
</evidence>
<dbReference type="PROSITE" id="PS50889">
    <property type="entry name" value="S4"/>
    <property type="match status" value="1"/>
</dbReference>
<protein>
    <recommendedName>
        <fullName evidence="7 8">Dephospho-CoA kinase</fullName>
        <ecNumber evidence="7 8">2.7.1.24</ecNumber>
    </recommendedName>
    <alternativeName>
        <fullName evidence="7">Dephosphocoenzyme A kinase</fullName>
    </alternativeName>
</protein>
<dbReference type="InterPro" id="IPR001977">
    <property type="entry name" value="Depp_CoAkinase"/>
</dbReference>
<evidence type="ECO:0000256" key="2">
    <source>
        <dbReference type="ARBA" id="ARBA00010876"/>
    </source>
</evidence>
<organism evidence="12 13">
    <name type="scientific">Mailhella massiliensis</name>
    <dbReference type="NCBI Taxonomy" id="1903261"/>
    <lineage>
        <taxon>Bacteria</taxon>
        <taxon>Pseudomonadati</taxon>
        <taxon>Thermodesulfobacteriota</taxon>
        <taxon>Desulfovibrionia</taxon>
        <taxon>Desulfovibrionales</taxon>
        <taxon>Desulfovibrionaceae</taxon>
        <taxon>Mailhella</taxon>
    </lineage>
</organism>
<dbReference type="EMBL" id="DYZA01000233">
    <property type="protein sequence ID" value="HJD98235.1"/>
    <property type="molecule type" value="Genomic_DNA"/>
</dbReference>
<dbReference type="HAMAP" id="MF_00376">
    <property type="entry name" value="Dephospho_CoA_kinase"/>
    <property type="match status" value="1"/>
</dbReference>
<reference evidence="12" key="2">
    <citation type="submission" date="2021-09" db="EMBL/GenBank/DDBJ databases">
        <authorList>
            <person name="Gilroy R."/>
        </authorList>
    </citation>
    <scope>NUCLEOTIDE SEQUENCE</scope>
    <source>
        <strain evidence="12">ChiGjej2B2-19336</strain>
    </source>
</reference>
<dbReference type="Pfam" id="PF00849">
    <property type="entry name" value="PseudoU_synth_2"/>
    <property type="match status" value="1"/>
</dbReference>
<dbReference type="InterPro" id="IPR006145">
    <property type="entry name" value="PsdUridine_synth_RsuA/RluA"/>
</dbReference>
<reference evidence="12" key="1">
    <citation type="journal article" date="2021" name="PeerJ">
        <title>Extensive microbial diversity within the chicken gut microbiome revealed by metagenomics and culture.</title>
        <authorList>
            <person name="Gilroy R."/>
            <person name="Ravi A."/>
            <person name="Getino M."/>
            <person name="Pursley I."/>
            <person name="Horton D.L."/>
            <person name="Alikhan N.F."/>
            <person name="Baker D."/>
            <person name="Gharbi K."/>
            <person name="Hall N."/>
            <person name="Watson M."/>
            <person name="Adriaenssens E.M."/>
            <person name="Foster-Nyarko E."/>
            <person name="Jarju S."/>
            <person name="Secka A."/>
            <person name="Antonio M."/>
            <person name="Oren A."/>
            <person name="Chaudhuri R.R."/>
            <person name="La Ragione R."/>
            <person name="Hildebrand F."/>
            <person name="Pallen M.J."/>
        </authorList>
    </citation>
    <scope>NUCLEOTIDE SEQUENCE</scope>
    <source>
        <strain evidence="12">ChiGjej2B2-19336</strain>
    </source>
</reference>
<dbReference type="SUPFAM" id="SSF52540">
    <property type="entry name" value="P-loop containing nucleoside triphosphate hydrolases"/>
    <property type="match status" value="1"/>
</dbReference>
<evidence type="ECO:0000313" key="12">
    <source>
        <dbReference type="EMBL" id="HJD98235.1"/>
    </source>
</evidence>
<dbReference type="CDD" id="cd02869">
    <property type="entry name" value="PseudoU_synth_RluA_like"/>
    <property type="match status" value="1"/>
</dbReference>
<gene>
    <name evidence="7 12" type="primary">coaE</name>
    <name evidence="12" type="ORF">K8W16_11395</name>
</gene>
<dbReference type="CDD" id="cd00165">
    <property type="entry name" value="S4"/>
    <property type="match status" value="1"/>
</dbReference>
<dbReference type="InterPro" id="IPR006224">
    <property type="entry name" value="PsdUridine_synth_RluA-like_CS"/>
</dbReference>
<dbReference type="Gene3D" id="3.40.50.300">
    <property type="entry name" value="P-loop containing nucleotide triphosphate hydrolases"/>
    <property type="match status" value="1"/>
</dbReference>
<dbReference type="Gene3D" id="3.30.2350.10">
    <property type="entry name" value="Pseudouridine synthase"/>
    <property type="match status" value="1"/>
</dbReference>
<evidence type="ECO:0000256" key="9">
    <source>
        <dbReference type="PIRSR" id="PIRSR606225-1"/>
    </source>
</evidence>
<dbReference type="GO" id="GO:0000455">
    <property type="term" value="P:enzyme-directed rRNA pseudouridine synthesis"/>
    <property type="evidence" value="ECO:0007669"/>
    <property type="project" value="TreeGrafter"/>
</dbReference>
<evidence type="ECO:0000259" key="11">
    <source>
        <dbReference type="Pfam" id="PF00849"/>
    </source>
</evidence>
<keyword evidence="3 7" id="KW-0547">Nucleotide-binding</keyword>
<dbReference type="GO" id="GO:0009982">
    <property type="term" value="F:pseudouridine synthase activity"/>
    <property type="evidence" value="ECO:0007669"/>
    <property type="project" value="InterPro"/>
</dbReference>
<evidence type="ECO:0000256" key="3">
    <source>
        <dbReference type="ARBA" id="ARBA00022741"/>
    </source>
</evidence>
<evidence type="ECO:0000256" key="5">
    <source>
        <dbReference type="ARBA" id="ARBA00022993"/>
    </source>
</evidence>
<dbReference type="GO" id="GO:0005737">
    <property type="term" value="C:cytoplasm"/>
    <property type="evidence" value="ECO:0007669"/>
    <property type="project" value="UniProtKB-SubCell"/>
</dbReference>
<dbReference type="Proteomes" id="UP000698963">
    <property type="component" value="Unassembled WGS sequence"/>
</dbReference>
<comment type="pathway">
    <text evidence="7">Cofactor biosynthesis; coenzyme A biosynthesis; CoA from (R)-pantothenate: step 5/5.</text>
</comment>
<feature type="binding site" evidence="7">
    <location>
        <begin position="340"/>
        <end position="345"/>
    </location>
    <ligand>
        <name>ATP</name>
        <dbReference type="ChEBI" id="CHEBI:30616"/>
    </ligand>
</feature>
<comment type="similarity">
    <text evidence="2">Belongs to the pseudouridine synthase RluA family.</text>
</comment>
<dbReference type="InterPro" id="IPR027417">
    <property type="entry name" value="P-loop_NTPase"/>
</dbReference>
<evidence type="ECO:0000256" key="1">
    <source>
        <dbReference type="ARBA" id="ARBA00009018"/>
    </source>
</evidence>
<dbReference type="GO" id="GO:0003723">
    <property type="term" value="F:RNA binding"/>
    <property type="evidence" value="ECO:0007669"/>
    <property type="project" value="UniProtKB-KW"/>
</dbReference>
<sequence length="549" mass="61041">MTERTLPPAAWEEESDILEEEGLREEERIFVVPQGSRKMRLDAFLGSVAELSRSRLKKLVEQGRCTVEGALCTDADARVRPGWSVALRMPAASEKLRPEEGPLDIVYSDEDIAVVNKPSGLTMHPCPSCPEGTLVHRLLARFPQLSLQEGPRPGIVHRLDKDTSGLVVVALSERARLRLIEDFAARRVHKTYLAVTRGVPPTEGMSDLPIGRHPAIKTRMAVVPEEKGGRSALTEWSTLYASPSGRFALLAVRLFTGRTHQIRVHLAQAGFPLWGDAVYGPQDKVSPAARQLLHAWKLDFEHPVSGRHLCFLAPPPEDFPRVMLDLERATRRVILTGMPGCGKSAVLERLEARGIPVWSADKAVAAQYQPGADGWLLMRRRFGEAFFHADGTVDRAALTGLLAGTPGMRRELERLIHPLVRASMDEFFQKAGARGRAVAAAEVPLWFETGWTCPDADIAVIACPDEVRYERLRRTRSWSEEKIAAVEGWQWTQERKIAAADLIIRNAGTLEELDGEVSRFLASLQEKGRKEEASLGERWRGLWSEGVLP</sequence>
<keyword evidence="5 7" id="KW-0173">Coenzyme A biosynthesis</keyword>
<dbReference type="PROSITE" id="PS01129">
    <property type="entry name" value="PSI_RLU"/>
    <property type="match status" value="1"/>
</dbReference>
<dbReference type="CDD" id="cd02022">
    <property type="entry name" value="DPCK"/>
    <property type="match status" value="1"/>
</dbReference>
<dbReference type="InterPro" id="IPR006225">
    <property type="entry name" value="PsdUridine_synth_RluC/D"/>
</dbReference>
<feature type="domain" description="Pseudouridine synthase RsuA/RluA-like" evidence="11">
    <location>
        <begin position="112"/>
        <end position="268"/>
    </location>
</feature>
<keyword evidence="7" id="KW-0963">Cytoplasm</keyword>
<dbReference type="EC" id="2.7.1.24" evidence="7 8"/>
<dbReference type="GO" id="GO:0005524">
    <property type="term" value="F:ATP binding"/>
    <property type="evidence" value="ECO:0007669"/>
    <property type="project" value="UniProtKB-UniRule"/>
</dbReference>
<keyword evidence="4 7" id="KW-0067">ATP-binding</keyword>
<keyword evidence="7 12" id="KW-0808">Transferase</keyword>
<dbReference type="InterPro" id="IPR020103">
    <property type="entry name" value="PsdUridine_synth_cat_dom_sf"/>
</dbReference>
<feature type="active site" evidence="9">
    <location>
        <position position="160"/>
    </location>
</feature>
<dbReference type="NCBIfam" id="TIGR00005">
    <property type="entry name" value="rluA_subfam"/>
    <property type="match status" value="1"/>
</dbReference>